<evidence type="ECO:0000313" key="5">
    <source>
        <dbReference type="EMBL" id="JAP88607.1"/>
    </source>
</evidence>
<keyword evidence="4" id="KW-0732">Signal</keyword>
<evidence type="ECO:0000256" key="1">
    <source>
        <dbReference type="ARBA" id="ARBA00008098"/>
    </source>
</evidence>
<feature type="disulfide bond" evidence="3">
    <location>
        <begin position="44"/>
        <end position="79"/>
    </location>
</feature>
<name>A0A146JW45_CONPF</name>
<evidence type="ECO:0000256" key="2">
    <source>
        <dbReference type="ARBA" id="ARBA00022448"/>
    </source>
</evidence>
<keyword evidence="3" id="KW-1015">Disulfide bond</keyword>
<feature type="non-terminal residue" evidence="5">
    <location>
        <position position="1"/>
    </location>
</feature>
<feature type="chain" id="PRO_5007526503" evidence="4">
    <location>
        <begin position="26"/>
        <end position="170"/>
    </location>
</feature>
<dbReference type="InterPro" id="IPR036728">
    <property type="entry name" value="PBP_GOBP_sf"/>
</dbReference>
<dbReference type="InterPro" id="IPR006170">
    <property type="entry name" value="PBP/GOBP"/>
</dbReference>
<feature type="non-terminal residue" evidence="5">
    <location>
        <position position="170"/>
    </location>
</feature>
<keyword evidence="2" id="KW-0813">Transport</keyword>
<evidence type="ECO:0000256" key="3">
    <source>
        <dbReference type="PIRSR" id="PIRSR015604-1"/>
    </source>
</evidence>
<feature type="disulfide bond" evidence="3">
    <location>
        <begin position="122"/>
        <end position="142"/>
    </location>
</feature>
<organism evidence="5">
    <name type="scientific">Conogethes punctiferalis</name>
    <name type="common">Durian fruit borer</name>
    <name type="synonym">Astura punctiferalis</name>
    <dbReference type="NCBI Taxonomy" id="1133088"/>
    <lineage>
        <taxon>Eukaryota</taxon>
        <taxon>Metazoa</taxon>
        <taxon>Ecdysozoa</taxon>
        <taxon>Arthropoda</taxon>
        <taxon>Hexapoda</taxon>
        <taxon>Insecta</taxon>
        <taxon>Pterygota</taxon>
        <taxon>Neoptera</taxon>
        <taxon>Endopterygota</taxon>
        <taxon>Lepidoptera</taxon>
        <taxon>Glossata</taxon>
        <taxon>Ditrysia</taxon>
        <taxon>Pyraloidea</taxon>
        <taxon>Crambidae</taxon>
        <taxon>Spilomelinae</taxon>
        <taxon>Conogethes</taxon>
    </lineage>
</organism>
<dbReference type="SMART" id="SM00708">
    <property type="entry name" value="PhBP"/>
    <property type="match status" value="1"/>
</dbReference>
<evidence type="ECO:0000256" key="4">
    <source>
        <dbReference type="SAM" id="SignalP"/>
    </source>
</evidence>
<feature type="disulfide bond" evidence="3">
    <location>
        <begin position="75"/>
        <end position="133"/>
    </location>
</feature>
<proteinExistence type="evidence at transcript level"/>
<dbReference type="InterPro" id="IPR006072">
    <property type="entry name" value="Odorant/phero-bd_Lep"/>
</dbReference>
<accession>A0A146JW45</accession>
<dbReference type="EMBL" id="GEDO01000019">
    <property type="protein sequence ID" value="JAP88607.1"/>
    <property type="molecule type" value="mRNA"/>
</dbReference>
<sequence>MAFKMWLKNIMVVATVVMMSVKVDSSQTMMKDMTKNFLKAYGECQQELHLTDDTARDLMFFWKEDYEVTSREAGCTILCLSKKLEIIDPEGKLHKGKTADFIKQHGSDEETAQKVIDVLHACEASAVPNEDHCIMALGVATCFKKEIHKLNWAPDTEVLLEELMAEMSER</sequence>
<dbReference type="Gene3D" id="1.10.238.20">
    <property type="entry name" value="Pheromone/general odorant binding protein domain"/>
    <property type="match status" value="1"/>
</dbReference>
<feature type="signal peptide" evidence="4">
    <location>
        <begin position="1"/>
        <end position="25"/>
    </location>
</feature>
<reference evidence="5" key="1">
    <citation type="submission" date="2015-12" db="EMBL/GenBank/DDBJ databases">
        <title>Antennal transcriptome and differential expression of olfactory genes in the yellow peach moth, Conogethes punctiferalis (Guen e) (Lepidoptera: Crambidae).</title>
        <authorList>
            <person name="Du Y."/>
        </authorList>
    </citation>
    <scope>NUCLEOTIDE SEQUENCE</scope>
    <source>
        <tissue evidence="5">Antennae</tissue>
    </source>
</reference>
<dbReference type="PRINTS" id="PR00484">
    <property type="entry name" value="PBPGOBP"/>
</dbReference>
<dbReference type="PIRSF" id="PIRSF015604">
    <property type="entry name" value="Odorant/phero_bd"/>
    <property type="match status" value="1"/>
</dbReference>
<dbReference type="CDD" id="cd23992">
    <property type="entry name" value="PBP_GOBP"/>
    <property type="match status" value="1"/>
</dbReference>
<protein>
    <submittedName>
        <fullName evidence="5">OBP</fullName>
    </submittedName>
</protein>
<dbReference type="Pfam" id="PF01395">
    <property type="entry name" value="PBP_GOBP"/>
    <property type="match status" value="1"/>
</dbReference>
<comment type="similarity">
    <text evidence="1">Belongs to the PBP/GOBP family.</text>
</comment>
<dbReference type="AlphaFoldDB" id="A0A146JW45"/>
<dbReference type="SMR" id="A0A146JW45"/>
<dbReference type="SUPFAM" id="SSF47565">
    <property type="entry name" value="Insect pheromone/odorant-binding proteins"/>
    <property type="match status" value="1"/>
</dbReference>
<dbReference type="GO" id="GO:0005549">
    <property type="term" value="F:odorant binding"/>
    <property type="evidence" value="ECO:0007669"/>
    <property type="project" value="InterPro"/>
</dbReference>